<dbReference type="PANTHER" id="PTHR22792:SF43">
    <property type="entry name" value="LA-RELATED PROTEIN 4B"/>
    <property type="match status" value="1"/>
</dbReference>
<dbReference type="CDD" id="cd08036">
    <property type="entry name" value="LARP_5"/>
    <property type="match status" value="1"/>
</dbReference>
<protein>
    <recommendedName>
        <fullName evidence="5">HTH La-type RNA-binding domain-containing protein</fullName>
    </recommendedName>
</protein>
<feature type="region of interest" description="Disordered" evidence="4">
    <location>
        <begin position="999"/>
        <end position="1033"/>
    </location>
</feature>
<dbReference type="PROSITE" id="PS50961">
    <property type="entry name" value="HTH_LA"/>
    <property type="match status" value="1"/>
</dbReference>
<dbReference type="CDD" id="cd12706">
    <property type="entry name" value="RRM_LARP5"/>
    <property type="match status" value="1"/>
</dbReference>
<accession>A0ABD1JDN0</accession>
<feature type="compositionally biased region" description="Polar residues" evidence="4">
    <location>
        <begin position="946"/>
        <end position="960"/>
    </location>
</feature>
<feature type="compositionally biased region" description="Basic and acidic residues" evidence="4">
    <location>
        <begin position="1972"/>
        <end position="1982"/>
    </location>
</feature>
<dbReference type="GO" id="GO:0003723">
    <property type="term" value="F:RNA binding"/>
    <property type="evidence" value="ECO:0007669"/>
    <property type="project" value="UniProtKB-UniRule"/>
</dbReference>
<dbReference type="InterPro" id="IPR036388">
    <property type="entry name" value="WH-like_DNA-bd_sf"/>
</dbReference>
<evidence type="ECO:0000256" key="3">
    <source>
        <dbReference type="PROSITE-ProRule" id="PRU00332"/>
    </source>
</evidence>
<dbReference type="Proteomes" id="UP001591681">
    <property type="component" value="Unassembled WGS sequence"/>
</dbReference>
<name>A0ABD1JDN0_9TELE</name>
<evidence type="ECO:0000256" key="2">
    <source>
        <dbReference type="ARBA" id="ARBA00022884"/>
    </source>
</evidence>
<dbReference type="EMBL" id="JBHFQA010000016">
    <property type="protein sequence ID" value="KAL2085283.1"/>
    <property type="molecule type" value="Genomic_DNA"/>
</dbReference>
<reference evidence="6 7" key="1">
    <citation type="submission" date="2024-09" db="EMBL/GenBank/DDBJ databases">
        <title>A chromosome-level genome assembly of Gray's grenadier anchovy, Coilia grayii.</title>
        <authorList>
            <person name="Fu Z."/>
        </authorList>
    </citation>
    <scope>NUCLEOTIDE SEQUENCE [LARGE SCALE GENOMIC DNA]</scope>
    <source>
        <strain evidence="6">G4</strain>
        <tissue evidence="6">Muscle</tissue>
    </source>
</reference>
<evidence type="ECO:0000259" key="5">
    <source>
        <dbReference type="PROSITE" id="PS50961"/>
    </source>
</evidence>
<feature type="region of interest" description="Disordered" evidence="4">
    <location>
        <begin position="1749"/>
        <end position="1927"/>
    </location>
</feature>
<keyword evidence="2 3" id="KW-0694">RNA-binding</keyword>
<feature type="compositionally biased region" description="Basic and acidic residues" evidence="4">
    <location>
        <begin position="456"/>
        <end position="468"/>
    </location>
</feature>
<dbReference type="Pfam" id="PF26088">
    <property type="entry name" value="RRM_LARP4"/>
    <property type="match status" value="1"/>
</dbReference>
<dbReference type="SUPFAM" id="SSF46785">
    <property type="entry name" value="Winged helix' DNA-binding domain"/>
    <property type="match status" value="1"/>
</dbReference>
<dbReference type="Gene3D" id="1.10.10.10">
    <property type="entry name" value="Winged helix-like DNA-binding domain superfamily/Winged helix DNA-binding domain"/>
    <property type="match status" value="1"/>
</dbReference>
<evidence type="ECO:0000313" key="7">
    <source>
        <dbReference type="Proteomes" id="UP001591681"/>
    </source>
</evidence>
<organism evidence="6 7">
    <name type="scientific">Coilia grayii</name>
    <name type="common">Gray's grenadier anchovy</name>
    <dbReference type="NCBI Taxonomy" id="363190"/>
    <lineage>
        <taxon>Eukaryota</taxon>
        <taxon>Metazoa</taxon>
        <taxon>Chordata</taxon>
        <taxon>Craniata</taxon>
        <taxon>Vertebrata</taxon>
        <taxon>Euteleostomi</taxon>
        <taxon>Actinopterygii</taxon>
        <taxon>Neopterygii</taxon>
        <taxon>Teleostei</taxon>
        <taxon>Clupei</taxon>
        <taxon>Clupeiformes</taxon>
        <taxon>Clupeoidei</taxon>
        <taxon>Engraulidae</taxon>
        <taxon>Coilinae</taxon>
        <taxon>Coilia</taxon>
    </lineage>
</organism>
<feature type="compositionally biased region" description="Basic and acidic residues" evidence="4">
    <location>
        <begin position="1021"/>
        <end position="1033"/>
    </location>
</feature>
<feature type="region of interest" description="Disordered" evidence="4">
    <location>
        <begin position="1943"/>
        <end position="2019"/>
    </location>
</feature>
<evidence type="ECO:0000313" key="6">
    <source>
        <dbReference type="EMBL" id="KAL2085283.1"/>
    </source>
</evidence>
<dbReference type="SMART" id="SM00715">
    <property type="entry name" value="LA"/>
    <property type="match status" value="1"/>
</dbReference>
<dbReference type="InterPro" id="IPR006630">
    <property type="entry name" value="La_HTH"/>
</dbReference>
<dbReference type="InterPro" id="IPR058699">
    <property type="entry name" value="RRM_LARP4/4B"/>
</dbReference>
<gene>
    <name evidence="6" type="ORF">ACEWY4_018603</name>
</gene>
<proteinExistence type="predicted"/>
<dbReference type="Pfam" id="PF05383">
    <property type="entry name" value="La"/>
    <property type="match status" value="1"/>
</dbReference>
<feature type="region of interest" description="Disordered" evidence="4">
    <location>
        <begin position="352"/>
        <end position="372"/>
    </location>
</feature>
<dbReference type="InterPro" id="IPR045180">
    <property type="entry name" value="La_dom_prot"/>
</dbReference>
<feature type="compositionally biased region" description="Polar residues" evidence="4">
    <location>
        <begin position="1002"/>
        <end position="1020"/>
    </location>
</feature>
<comment type="caution">
    <text evidence="6">The sequence shown here is derived from an EMBL/GenBank/DDBJ whole genome shotgun (WGS) entry which is preliminary data.</text>
</comment>
<feature type="region of interest" description="Disordered" evidence="4">
    <location>
        <begin position="438"/>
        <end position="471"/>
    </location>
</feature>
<feature type="region of interest" description="Disordered" evidence="4">
    <location>
        <begin position="1477"/>
        <end position="1504"/>
    </location>
</feature>
<dbReference type="InterPro" id="IPR036390">
    <property type="entry name" value="WH_DNA-bd_sf"/>
</dbReference>
<feature type="region of interest" description="Disordered" evidence="4">
    <location>
        <begin position="585"/>
        <end position="606"/>
    </location>
</feature>
<dbReference type="InterPro" id="IPR034900">
    <property type="entry name" value="LARP4B_RRM"/>
</dbReference>
<sequence length="2019" mass="218688">MGCCFSKEVNPNLVSERTGLLQSVVPEGSPIKEGTRDHACAVAGLAEVKCSENGNNLITVDTTSSITSANLPTCLGPIEKCSSSVQDGISLLTESAVCDSSLSKPSSARGKGNFGSKSRNLEQTAKDIKLVRPQIKPCMERVMSNSVKRKIAENAAMRANWFKELTPSGSLYVSDQSFKTLPEQTPYQTTGMPNSDEVHSNNASVKLPKKANASKDVYVVTAEALQTGIEKSADTSIVSAYISSRSKMLGVGDDGVKADVAMEQSFQIQTKSFYSICSIDADDLEGEQTVLECGQTVLECAQNATEVDIRPLTITVGGETSSSAVEYQISASCPVKEALSLDCQTRSEELSENSRPLCSKSAPLQSTSHIDDPTLPDLLQTFVSKETVCKSSVREAEDMLAHQGTLNEVVTDLQKEKNCHASLPGKGPSDVLIEVTDDPTPDLLEGKGQMSSSKLGGEESRQVAERSGLRSVDQHALASVYEVSSYEQHAQQPQHSPQLNEQFDSVYTAHVSEATHLKVKSEFEGDYLGETSTCPDDLVYVSLEGSSLPPSREMAGAFTKCSEIQQKSEFFCKNSFAASDGAVPKADLPMSETEPEISAKQSGDESSDEYIVVDDMIDTPLFGGRQSPDVGIDTGPNHGPKSFKECPRNVNLITGWSATAHSQLAELESADENLNFRDDAIEELICLKLKQYENSKSKCASTAPEFSCALSDAGPSLSLENLVKLQGLVCDEILESSSHGPVVVAEKEMLENCAGTEGVFGNLMTTCVPESVEIKCAVGLSEGMHHTVGEEKQCKQVLLSDDQMSENISESMQFDGTADGAISLNENCVNQCDLPMSGVTESSVTTEYMCLSEDFTEEERFCMPVPISDSLAEVSERMQCETLSQKNCTGSEDVHDNVMATYASESVEMKWPVNQSKGMSGILEEEQKPEHCINVSSLDESRDFSDLSSPTEEFSGSFSNTEPLHPVTAYKEHASAQSLPLSDGSSHLEEMVSAGMDEPHISHQSSDQQENMQSNYQCKPSKTEESAEKVSDEAHTVHYTSLCEEGGDPVNLNAALSFFALKTEASDQPQVVLLDNSLSENILECMQIDFLCADDGGNNLDENSGSQCDLPMSNMPELSVPTESMCLSEDFTHEDRFYMSVPVSHSPAEVSEVMQCEMLNQGPLVLGEAGTVIDEHRTLPVSCVILKQDEQWPTNFNDTTAKSHQTNIFNGPLLAMCSTPFDSCGATMQTDFAGSGVLEEDVTTSSFDQPVALDVEPDQVDINATTPSYEIHLMNGEAFAVPLEGITSTEEAEGEQGMLNLVCDLLEKCDFNGDADPSQYLSVWSQDSHEMLCSNPIPGYVVDPAWEYGFSDVPSGEDGEEVCKDDLKSFQDFMATHPCNLLALDGTCVWDWQSDNNELESAKVSDLNPNAKAWANHVPNLEASGTAYSDTLQSWGKTTNGPADAVTEGYDTSCEHQHAAVSMDATLTTLTKPVDMESVAKESKQQPNLAGGSETDPSSQSEDLREKLKATLEFCLSRENLANDMYLISQMDSDQYVPIVTVANLDQIKKLSTDVELISDILKSLPLVQVDKCGEKVRPNQNRCIVILREVPEATPVEAIEALFKSENLPKFINCEFAYNDNWFITFESEADAQQAYQYLREEVKTFQGKPVKARIKAKAIAINTFAPKNGYRPVDVPANIQQRYQSYYMPPIYGAQQQFPPLYRLVAPQGWSTTQGYLDPTMQVAPFPNPSFINGFPGSHNFKSATSPLNIRPFTPRNSRNHNKPHVRPNTLGLDRGVGILDNPPSFPSFPADRVSNGARAPAPHHLGSGRPRLPSGLPHPRREQIGSGRMEPNGASASLSATRGRKNVYGSRKRRDEKSTRGTQSPPPAPERAPSPSFELGLSSFPPLPGAAGQLKPEVKSEVPAESRLSAIVTGTTKTDKPLSKDLVNSRSVALVSPKELIQPAVAPPTQDFKPPPTSPALSQDTSKAPLEKPKDKPLTADKTLAPGPSLAVPAQPTTTTKVKGGVGGQLARAVAS</sequence>
<keyword evidence="1" id="KW-0597">Phosphoprotein</keyword>
<evidence type="ECO:0000256" key="1">
    <source>
        <dbReference type="ARBA" id="ARBA00022553"/>
    </source>
</evidence>
<keyword evidence="7" id="KW-1185">Reference proteome</keyword>
<evidence type="ECO:0000256" key="4">
    <source>
        <dbReference type="SAM" id="MobiDB-lite"/>
    </source>
</evidence>
<feature type="domain" description="HTH La-type RNA-binding" evidence="5">
    <location>
        <begin position="1498"/>
        <end position="1587"/>
    </location>
</feature>
<feature type="region of interest" description="Disordered" evidence="4">
    <location>
        <begin position="939"/>
        <end position="960"/>
    </location>
</feature>
<dbReference type="PANTHER" id="PTHR22792">
    <property type="entry name" value="LUPUS LA PROTEIN-RELATED"/>
    <property type="match status" value="1"/>
</dbReference>
<feature type="compositionally biased region" description="Basic residues" evidence="4">
    <location>
        <begin position="1845"/>
        <end position="1855"/>
    </location>
</feature>